<dbReference type="AlphaFoldDB" id="A0A087TEH5"/>
<evidence type="ECO:0000313" key="1">
    <source>
        <dbReference type="EMBL" id="KFM63514.1"/>
    </source>
</evidence>
<dbReference type="OMA" id="PIMNANI"/>
<dbReference type="EMBL" id="KK114857">
    <property type="protein sequence ID" value="KFM63514.1"/>
    <property type="molecule type" value="Genomic_DNA"/>
</dbReference>
<reference evidence="1 2" key="1">
    <citation type="submission" date="2013-11" db="EMBL/GenBank/DDBJ databases">
        <title>Genome sequencing of Stegodyphus mimosarum.</title>
        <authorList>
            <person name="Bechsgaard J."/>
        </authorList>
    </citation>
    <scope>NUCLEOTIDE SEQUENCE [LARGE SCALE GENOMIC DNA]</scope>
</reference>
<keyword evidence="2" id="KW-1185">Reference proteome</keyword>
<name>A0A087TEH5_STEMI</name>
<sequence length="371" mass="42198">MESEDLVRLYENVLKRERRIFRVNENNIRTAIQDMKDVYMPEGKEWHSSTDLTIANYDNAAHRCAYIHKYASCHTGLLIEMLQRAIADDPSVFLDLFDGTSFLNLCCIGGGPGTDIIGFLTVFSWYFGKFKCEATVLDYSLGWKKTFNCIVKELRNGKSYSDLSYSVSPGRFHYDYIGTDLLSSMTPDVNKAVGSADFLTMIKFISAAARHDTNVMIKKIFNSMKPGAVLLFIDNAGGGFHQLVMDVAQGCNLETVFGPLRHELYQNDVFRVKRFGYMSQSETKVTVHMWRKLRSGKITLRSNVKKGMASNRLAQPDRLLWGDILNTEAGIYFAARQEYAETRNSYRYVVDDSENLVEDDSDENFDCCVIA</sequence>
<accession>A0A087TEH5</accession>
<feature type="non-terminal residue" evidence="1">
    <location>
        <position position="371"/>
    </location>
</feature>
<dbReference type="OrthoDB" id="6410389at2759"/>
<proteinExistence type="predicted"/>
<organism evidence="1 2">
    <name type="scientific">Stegodyphus mimosarum</name>
    <name type="common">African social velvet spider</name>
    <dbReference type="NCBI Taxonomy" id="407821"/>
    <lineage>
        <taxon>Eukaryota</taxon>
        <taxon>Metazoa</taxon>
        <taxon>Ecdysozoa</taxon>
        <taxon>Arthropoda</taxon>
        <taxon>Chelicerata</taxon>
        <taxon>Arachnida</taxon>
        <taxon>Araneae</taxon>
        <taxon>Araneomorphae</taxon>
        <taxon>Entelegynae</taxon>
        <taxon>Eresoidea</taxon>
        <taxon>Eresidae</taxon>
        <taxon>Stegodyphus</taxon>
    </lineage>
</organism>
<dbReference type="Proteomes" id="UP000054359">
    <property type="component" value="Unassembled WGS sequence"/>
</dbReference>
<protein>
    <submittedName>
        <fullName evidence="1">Uncharacterized protein</fullName>
    </submittedName>
</protein>
<dbReference type="InterPro" id="IPR021463">
    <property type="entry name" value="Methyltransf_34"/>
</dbReference>
<evidence type="ECO:0000313" key="2">
    <source>
        <dbReference type="Proteomes" id="UP000054359"/>
    </source>
</evidence>
<gene>
    <name evidence="1" type="ORF">X975_26548</name>
</gene>
<dbReference type="Pfam" id="PF11312">
    <property type="entry name" value="Methyltransf_34"/>
    <property type="match status" value="1"/>
</dbReference>